<dbReference type="Proteomes" id="UP000002226">
    <property type="component" value="Unassembled WGS sequence"/>
</dbReference>
<organism evidence="3 4">
    <name type="scientific">Toxoplasma gondii (strain ATCC 50861 / VEG)</name>
    <dbReference type="NCBI Taxonomy" id="432359"/>
    <lineage>
        <taxon>Eukaryota</taxon>
        <taxon>Sar</taxon>
        <taxon>Alveolata</taxon>
        <taxon>Apicomplexa</taxon>
        <taxon>Conoidasida</taxon>
        <taxon>Coccidia</taxon>
        <taxon>Eucoccidiorida</taxon>
        <taxon>Eimeriorina</taxon>
        <taxon>Sarcocystidae</taxon>
        <taxon>Toxoplasma</taxon>
    </lineage>
</organism>
<feature type="compositionally biased region" description="Pro residues" evidence="1">
    <location>
        <begin position="172"/>
        <end position="199"/>
    </location>
</feature>
<feature type="signal peptide" evidence="2">
    <location>
        <begin position="1"/>
        <end position="19"/>
    </location>
</feature>
<keyword evidence="2" id="KW-0732">Signal</keyword>
<dbReference type="OrthoDB" id="10624921at2759"/>
<dbReference type="VEuPathDB" id="ToxoDB:TGVEG_235630"/>
<evidence type="ECO:0000313" key="3">
    <source>
        <dbReference type="EMBL" id="ESS30926.1"/>
    </source>
</evidence>
<evidence type="ECO:0000313" key="4">
    <source>
        <dbReference type="Proteomes" id="UP000002226"/>
    </source>
</evidence>
<feature type="region of interest" description="Disordered" evidence="1">
    <location>
        <begin position="119"/>
        <end position="217"/>
    </location>
</feature>
<gene>
    <name evidence="3" type="ORF">TGVEG_235630</name>
</gene>
<feature type="compositionally biased region" description="Low complexity" evidence="1">
    <location>
        <begin position="162"/>
        <end position="171"/>
    </location>
</feature>
<feature type="compositionally biased region" description="Pro residues" evidence="1">
    <location>
        <begin position="126"/>
        <end position="145"/>
    </location>
</feature>
<dbReference type="eggNOG" id="ENOG502TMQ6">
    <property type="taxonomic scope" value="Eukaryota"/>
</dbReference>
<proteinExistence type="predicted"/>
<sequence length="217" mass="23019">MISTTALRLFLSAAAEAQAVREEMSRLIFDENMSLGNQSFDTASAAGVSARLRDLHEQVHQLDNTLRDYGMQRRVQFRNARFDQVRQNSFDDMRVVRRLQRLFAVHWPAAPRFGPLAAQGVAAPGQAPPPQGPGPPIPGVDPPQVVPGHLAQGPGAGPPQLGPGAAAAGQGPPLPGQGPPFPAQGPHPPRGHPPGPPQPGQNVFGLRPPRSPGSFNR</sequence>
<protein>
    <submittedName>
        <fullName evidence="3">Uncharacterized protein</fullName>
    </submittedName>
</protein>
<reference evidence="3" key="1">
    <citation type="submission" date="2007-03" db="EMBL/GenBank/DDBJ databases">
        <authorList>
            <person name="Paulsen I."/>
        </authorList>
    </citation>
    <scope>NUCLEOTIDE SEQUENCE</scope>
    <source>
        <strain evidence="3">VEG</strain>
    </source>
</reference>
<feature type="chain" id="PRO_5007183600" evidence="2">
    <location>
        <begin position="20"/>
        <end position="217"/>
    </location>
</feature>
<dbReference type="PaxDb" id="5811-TGME49_035630"/>
<name>A0A125YQ36_TOXGV</name>
<feature type="compositionally biased region" description="Low complexity" evidence="1">
    <location>
        <begin position="146"/>
        <end position="155"/>
    </location>
</feature>
<dbReference type="EMBL" id="AAYL02000215">
    <property type="protein sequence ID" value="ESS30926.1"/>
    <property type="molecule type" value="Genomic_DNA"/>
</dbReference>
<evidence type="ECO:0000256" key="2">
    <source>
        <dbReference type="SAM" id="SignalP"/>
    </source>
</evidence>
<accession>A0A125YQ36</accession>
<evidence type="ECO:0000256" key="1">
    <source>
        <dbReference type="SAM" id="MobiDB-lite"/>
    </source>
</evidence>
<comment type="caution">
    <text evidence="3">The sequence shown here is derived from an EMBL/GenBank/DDBJ whole genome shotgun (WGS) entry which is preliminary data.</text>
</comment>
<keyword evidence="4" id="KW-1185">Reference proteome</keyword>
<dbReference type="AlphaFoldDB" id="A0A125YQ36"/>